<dbReference type="STRING" id="763665.A0A2G5BFC5"/>
<feature type="region of interest" description="Disordered" evidence="2">
    <location>
        <begin position="24"/>
        <end position="53"/>
    </location>
</feature>
<comment type="similarity">
    <text evidence="1">Belongs to the UPF0235 family.</text>
</comment>
<name>A0A2G5BFC5_COERN</name>
<dbReference type="SMART" id="SM01152">
    <property type="entry name" value="DUF167"/>
    <property type="match status" value="1"/>
</dbReference>
<dbReference type="Proteomes" id="UP000242474">
    <property type="component" value="Unassembled WGS sequence"/>
</dbReference>
<keyword evidence="4" id="KW-1185">Reference proteome</keyword>
<evidence type="ECO:0000313" key="4">
    <source>
        <dbReference type="Proteomes" id="UP000242474"/>
    </source>
</evidence>
<dbReference type="SUPFAM" id="SSF69786">
    <property type="entry name" value="YggU-like"/>
    <property type="match status" value="1"/>
</dbReference>
<feature type="compositionally biased region" description="Polar residues" evidence="2">
    <location>
        <begin position="29"/>
        <end position="42"/>
    </location>
</feature>
<organism evidence="3 4">
    <name type="scientific">Coemansia reversa (strain ATCC 12441 / NRRL 1564)</name>
    <dbReference type="NCBI Taxonomy" id="763665"/>
    <lineage>
        <taxon>Eukaryota</taxon>
        <taxon>Fungi</taxon>
        <taxon>Fungi incertae sedis</taxon>
        <taxon>Zoopagomycota</taxon>
        <taxon>Kickxellomycotina</taxon>
        <taxon>Kickxellomycetes</taxon>
        <taxon>Kickxellales</taxon>
        <taxon>Kickxellaceae</taxon>
        <taxon>Coemansia</taxon>
    </lineage>
</organism>
<sequence>MSFLLNKQSAFLLRSRIIARCKSAERNSKPSADSQGNSQIRNPQGEGGPVFRQGDKIGIRVHAKPCAHKNNITSIDNAYVHIRIAAQPLDGKANKKLVEFMAQLLGCPKSTIELVQGKKTNYKFLHIIHPKNSITDIVDTLRANIKLK</sequence>
<dbReference type="InterPro" id="IPR003746">
    <property type="entry name" value="DUF167"/>
</dbReference>
<dbReference type="AlphaFoldDB" id="A0A2G5BFC5"/>
<accession>A0A2G5BFC5</accession>
<dbReference type="InterPro" id="IPR036591">
    <property type="entry name" value="YggU-like_sf"/>
</dbReference>
<dbReference type="PANTHER" id="PTHR13420">
    <property type="entry name" value="UPF0235 PROTEIN C15ORF40"/>
    <property type="match status" value="1"/>
</dbReference>
<gene>
    <name evidence="3" type="ORF">COEREDRAFT_40846</name>
</gene>
<dbReference type="Gene3D" id="3.30.1200.10">
    <property type="entry name" value="YggU-like"/>
    <property type="match status" value="1"/>
</dbReference>
<dbReference type="OrthoDB" id="244097at2759"/>
<reference evidence="3 4" key="1">
    <citation type="journal article" date="2015" name="Genome Biol. Evol.">
        <title>Phylogenomic analyses indicate that early fungi evolved digesting cell walls of algal ancestors of land plants.</title>
        <authorList>
            <person name="Chang Y."/>
            <person name="Wang S."/>
            <person name="Sekimoto S."/>
            <person name="Aerts A.L."/>
            <person name="Choi C."/>
            <person name="Clum A."/>
            <person name="LaButti K.M."/>
            <person name="Lindquist E.A."/>
            <person name="Yee Ngan C."/>
            <person name="Ohm R.A."/>
            <person name="Salamov A.A."/>
            <person name="Grigoriev I.V."/>
            <person name="Spatafora J.W."/>
            <person name="Berbee M.L."/>
        </authorList>
    </citation>
    <scope>NUCLEOTIDE SEQUENCE [LARGE SCALE GENOMIC DNA]</scope>
    <source>
        <strain evidence="3 4">NRRL 1564</strain>
    </source>
</reference>
<dbReference type="Pfam" id="PF02594">
    <property type="entry name" value="DUF167"/>
    <property type="match status" value="1"/>
</dbReference>
<dbReference type="NCBIfam" id="TIGR00251">
    <property type="entry name" value="DUF167 family protein"/>
    <property type="match status" value="1"/>
</dbReference>
<proteinExistence type="inferred from homology"/>
<evidence type="ECO:0000256" key="2">
    <source>
        <dbReference type="SAM" id="MobiDB-lite"/>
    </source>
</evidence>
<evidence type="ECO:0000256" key="1">
    <source>
        <dbReference type="ARBA" id="ARBA00010364"/>
    </source>
</evidence>
<dbReference type="GO" id="GO:0005737">
    <property type="term" value="C:cytoplasm"/>
    <property type="evidence" value="ECO:0007669"/>
    <property type="project" value="TreeGrafter"/>
</dbReference>
<evidence type="ECO:0000313" key="3">
    <source>
        <dbReference type="EMBL" id="PIA17427.1"/>
    </source>
</evidence>
<dbReference type="PANTHER" id="PTHR13420:SF7">
    <property type="entry name" value="UPF0235 PROTEIN C15ORF40"/>
    <property type="match status" value="1"/>
</dbReference>
<protein>
    <submittedName>
        <fullName evidence="3">YggU-like protein</fullName>
    </submittedName>
</protein>
<dbReference type="EMBL" id="KZ303494">
    <property type="protein sequence ID" value="PIA17427.1"/>
    <property type="molecule type" value="Genomic_DNA"/>
</dbReference>
<dbReference type="HAMAP" id="MF_00634">
    <property type="entry name" value="UPF0235"/>
    <property type="match status" value="1"/>
</dbReference>